<sequence>MKRLELAIESIILASRWLLVVFYLGLGVALAIYALSFGKKLYEFVTVAFTLGDTDTILKMLGLIDAALVASLVVMVIISGYENFVSRFDENDGKVHWLGTIDVGSLKVKVASTIVAISSIHLLQVFLNSVSYTTDQLMWLTIIHLTFVVSALMLAYIDRLMGLGKAKKDEG</sequence>
<dbReference type="PANTHER" id="PTHR38596:SF1">
    <property type="entry name" value="UPF0114 PROTEIN YQHA"/>
    <property type="match status" value="1"/>
</dbReference>
<feature type="transmembrane region" description="Helical" evidence="7">
    <location>
        <begin position="110"/>
        <end position="131"/>
    </location>
</feature>
<name>A0A1G5Z6L4_9HYPH</name>
<dbReference type="AlphaFoldDB" id="A0A1G5Z6L4"/>
<comment type="subcellular location">
    <subcellularLocation>
        <location evidence="1 7">Cell membrane</location>
        <topology evidence="1 7">Multi-pass membrane protein</topology>
    </subcellularLocation>
</comment>
<feature type="transmembrane region" description="Helical" evidence="7">
    <location>
        <begin position="12"/>
        <end position="36"/>
    </location>
</feature>
<proteinExistence type="inferred from homology"/>
<dbReference type="PANTHER" id="PTHR38596">
    <property type="entry name" value="UPF0114 PROTEIN YQHA"/>
    <property type="match status" value="1"/>
</dbReference>
<dbReference type="HAMAP" id="MF_00143">
    <property type="entry name" value="UPF0114"/>
    <property type="match status" value="1"/>
</dbReference>
<dbReference type="NCBIfam" id="TIGR00645">
    <property type="entry name" value="HI0507"/>
    <property type="match status" value="1"/>
</dbReference>
<evidence type="ECO:0000313" key="9">
    <source>
        <dbReference type="Proteomes" id="UP000198588"/>
    </source>
</evidence>
<dbReference type="RefSeq" id="WP_091581741.1">
    <property type="nucleotide sequence ID" value="NZ_FMXM01000014.1"/>
</dbReference>
<evidence type="ECO:0000256" key="5">
    <source>
        <dbReference type="ARBA" id="ARBA00022989"/>
    </source>
</evidence>
<organism evidence="8 9">
    <name type="scientific">Mesorhizobium qingshengii</name>
    <dbReference type="NCBI Taxonomy" id="1165689"/>
    <lineage>
        <taxon>Bacteria</taxon>
        <taxon>Pseudomonadati</taxon>
        <taxon>Pseudomonadota</taxon>
        <taxon>Alphaproteobacteria</taxon>
        <taxon>Hyphomicrobiales</taxon>
        <taxon>Phyllobacteriaceae</taxon>
        <taxon>Mesorhizobium</taxon>
    </lineage>
</organism>
<dbReference type="Proteomes" id="UP000198588">
    <property type="component" value="Unassembled WGS sequence"/>
</dbReference>
<dbReference type="InterPro" id="IPR005134">
    <property type="entry name" value="UPF0114"/>
</dbReference>
<dbReference type="GO" id="GO:0005886">
    <property type="term" value="C:plasma membrane"/>
    <property type="evidence" value="ECO:0007669"/>
    <property type="project" value="UniProtKB-SubCell"/>
</dbReference>
<evidence type="ECO:0000256" key="4">
    <source>
        <dbReference type="ARBA" id="ARBA00022692"/>
    </source>
</evidence>
<keyword evidence="3 7" id="KW-1003">Cell membrane</keyword>
<comment type="similarity">
    <text evidence="2 7">Belongs to the UPF0114 family.</text>
</comment>
<feature type="transmembrane region" description="Helical" evidence="7">
    <location>
        <begin position="137"/>
        <end position="157"/>
    </location>
</feature>
<gene>
    <name evidence="8" type="ORF">SAMN02927914_04264</name>
</gene>
<protein>
    <recommendedName>
        <fullName evidence="7">UPF0114 protein SAMN02927914_04264</fullName>
    </recommendedName>
</protein>
<evidence type="ECO:0000256" key="3">
    <source>
        <dbReference type="ARBA" id="ARBA00022475"/>
    </source>
</evidence>
<accession>A0A1G5Z6L4</accession>
<keyword evidence="6 7" id="KW-0472">Membrane</keyword>
<dbReference type="EMBL" id="FMXM01000014">
    <property type="protein sequence ID" value="SDA90053.1"/>
    <property type="molecule type" value="Genomic_DNA"/>
</dbReference>
<dbReference type="OrthoDB" id="9783569at2"/>
<evidence type="ECO:0000256" key="6">
    <source>
        <dbReference type="ARBA" id="ARBA00023136"/>
    </source>
</evidence>
<evidence type="ECO:0000256" key="2">
    <source>
        <dbReference type="ARBA" id="ARBA00005774"/>
    </source>
</evidence>
<keyword evidence="4 7" id="KW-0812">Transmembrane</keyword>
<evidence type="ECO:0000256" key="1">
    <source>
        <dbReference type="ARBA" id="ARBA00004651"/>
    </source>
</evidence>
<dbReference type="Pfam" id="PF03350">
    <property type="entry name" value="UPF0114"/>
    <property type="match status" value="1"/>
</dbReference>
<reference evidence="8 9" key="1">
    <citation type="submission" date="2016-10" db="EMBL/GenBank/DDBJ databases">
        <authorList>
            <person name="de Groot N.N."/>
        </authorList>
    </citation>
    <scope>NUCLEOTIDE SEQUENCE [LARGE SCALE GENOMIC DNA]</scope>
    <source>
        <strain evidence="8 9">CGMCC 1.12097</strain>
    </source>
</reference>
<evidence type="ECO:0000256" key="7">
    <source>
        <dbReference type="HAMAP-Rule" id="MF_00143"/>
    </source>
</evidence>
<evidence type="ECO:0000313" key="8">
    <source>
        <dbReference type="EMBL" id="SDA90053.1"/>
    </source>
</evidence>
<feature type="transmembrane region" description="Helical" evidence="7">
    <location>
        <begin position="56"/>
        <end position="78"/>
    </location>
</feature>
<dbReference type="InterPro" id="IPR020761">
    <property type="entry name" value="UPF0114_bac"/>
</dbReference>
<keyword evidence="5 7" id="KW-1133">Transmembrane helix</keyword>